<dbReference type="OrthoDB" id="8649508at2"/>
<accession>A0A6I3M649</accession>
<dbReference type="RefSeq" id="WP_155053123.1">
    <property type="nucleotide sequence ID" value="NZ_BAAAIB010000010.1"/>
</dbReference>
<feature type="region of interest" description="Disordered" evidence="1">
    <location>
        <begin position="1"/>
        <end position="23"/>
    </location>
</feature>
<dbReference type="EMBL" id="WMLB01000042">
    <property type="protein sequence ID" value="MTH70100.1"/>
    <property type="molecule type" value="Genomic_DNA"/>
</dbReference>
<protein>
    <submittedName>
        <fullName evidence="2">Uncharacterized protein</fullName>
    </submittedName>
</protein>
<proteinExistence type="predicted"/>
<keyword evidence="3" id="KW-1185">Reference proteome</keyword>
<reference evidence="2 3" key="1">
    <citation type="submission" date="2019-11" db="EMBL/GenBank/DDBJ databases">
        <title>Agromyces kandeliae sp. nov., isolated from mangrove soil.</title>
        <authorList>
            <person name="Wang R."/>
        </authorList>
    </citation>
    <scope>NUCLEOTIDE SEQUENCE [LARGE SCALE GENOMIC DNA]</scope>
    <source>
        <strain evidence="2 3">JCM 11433</strain>
    </source>
</reference>
<comment type="caution">
    <text evidence="2">The sequence shown here is derived from an EMBL/GenBank/DDBJ whole genome shotgun (WGS) entry which is preliminary data.</text>
</comment>
<organism evidence="2 3">
    <name type="scientific">Agromyces bracchium</name>
    <dbReference type="NCBI Taxonomy" id="88376"/>
    <lineage>
        <taxon>Bacteria</taxon>
        <taxon>Bacillati</taxon>
        <taxon>Actinomycetota</taxon>
        <taxon>Actinomycetes</taxon>
        <taxon>Micrococcales</taxon>
        <taxon>Microbacteriaceae</taxon>
        <taxon>Agromyces</taxon>
    </lineage>
</organism>
<evidence type="ECO:0000313" key="2">
    <source>
        <dbReference type="EMBL" id="MTH70100.1"/>
    </source>
</evidence>
<evidence type="ECO:0000256" key="1">
    <source>
        <dbReference type="SAM" id="MobiDB-lite"/>
    </source>
</evidence>
<gene>
    <name evidence="2" type="ORF">GJ743_17150</name>
</gene>
<sequence length="316" mass="34246">MTSFKPVPQDKPTQMSPTRAPDPFVELSREGENKVTIPFVAGKSKLSDEGVEKTLVVRNVEILGPTPYIGGTVNVAIGLVASVANDYFDNLVGVLESFSDALGGKALSESLNMVEPLKEGAESLLGIGDLRPIVGVQNGFDAAEDGGIGVLKTGLYAVVNVDESENFGPWLPYQNDQLMAEYKDGKTRPVDFDYLVFRIEATGEMPDYRRFPTLNRLKSKVMEAAIADPKLRSKAYKDAIAAFDLAVLADADLVGAHRVQIRDGIRKEVRQIVGVDSSAQSVELDTKKGARSKSIAASAKFGPKWDRAVLMARRIT</sequence>
<name>A0A6I3M649_9MICO</name>
<dbReference type="Proteomes" id="UP000433071">
    <property type="component" value="Unassembled WGS sequence"/>
</dbReference>
<evidence type="ECO:0000313" key="3">
    <source>
        <dbReference type="Proteomes" id="UP000433071"/>
    </source>
</evidence>
<dbReference type="AlphaFoldDB" id="A0A6I3M649"/>